<organism evidence="1 2">
    <name type="scientific">Lentinula raphanica</name>
    <dbReference type="NCBI Taxonomy" id="153919"/>
    <lineage>
        <taxon>Eukaryota</taxon>
        <taxon>Fungi</taxon>
        <taxon>Dikarya</taxon>
        <taxon>Basidiomycota</taxon>
        <taxon>Agaricomycotina</taxon>
        <taxon>Agaricomycetes</taxon>
        <taxon>Agaricomycetidae</taxon>
        <taxon>Agaricales</taxon>
        <taxon>Marasmiineae</taxon>
        <taxon>Omphalotaceae</taxon>
        <taxon>Lentinula</taxon>
    </lineage>
</organism>
<gene>
    <name evidence="1" type="ORF">F5878DRAFT_549821</name>
</gene>
<evidence type="ECO:0008006" key="3">
    <source>
        <dbReference type="Google" id="ProtNLM"/>
    </source>
</evidence>
<evidence type="ECO:0000313" key="1">
    <source>
        <dbReference type="EMBL" id="KAJ3831206.1"/>
    </source>
</evidence>
<reference evidence="1" key="1">
    <citation type="submission" date="2022-08" db="EMBL/GenBank/DDBJ databases">
        <authorList>
            <consortium name="DOE Joint Genome Institute"/>
            <person name="Min B."/>
            <person name="Riley R."/>
            <person name="Sierra-Patev S."/>
            <person name="Naranjo-Ortiz M."/>
            <person name="Looney B."/>
            <person name="Konkel Z."/>
            <person name="Slot J.C."/>
            <person name="Sakamoto Y."/>
            <person name="Steenwyk J.L."/>
            <person name="Rokas A."/>
            <person name="Carro J."/>
            <person name="Camarero S."/>
            <person name="Ferreira P."/>
            <person name="Molpeceres G."/>
            <person name="Ruiz-Duenas F.J."/>
            <person name="Serrano A."/>
            <person name="Henrissat B."/>
            <person name="Drula E."/>
            <person name="Hughes K.W."/>
            <person name="Mata J.L."/>
            <person name="Ishikawa N.K."/>
            <person name="Vargas-Isla R."/>
            <person name="Ushijima S."/>
            <person name="Smith C.A."/>
            <person name="Ahrendt S."/>
            <person name="Andreopoulos W."/>
            <person name="He G."/>
            <person name="Labutti K."/>
            <person name="Lipzen A."/>
            <person name="Ng V."/>
            <person name="Sandor L."/>
            <person name="Barry K."/>
            <person name="Martinez A.T."/>
            <person name="Xiao Y."/>
            <person name="Gibbons J.G."/>
            <person name="Terashima K."/>
            <person name="Hibbett D.S."/>
            <person name="Grigoriev I.V."/>
        </authorList>
    </citation>
    <scope>NUCLEOTIDE SEQUENCE</scope>
    <source>
        <strain evidence="1">TFB9207</strain>
    </source>
</reference>
<protein>
    <recommendedName>
        <fullName evidence="3">CxC1-like cysteine cluster associated with KDZ transposases domain-containing protein</fullName>
    </recommendedName>
</protein>
<proteinExistence type="predicted"/>
<sequence length="301" mass="35360">MAHFSYSQYSRWRGRKYRDTRTWGQRIRRFNAAWEPLIKELADRFIEWKYSTQPNPTDGSSEYNFTIPVVDIHTLDREVNIQRPGDMTVSHALMRAGYLGSSPEQPSLAVSLQTLELFRTLRLFKPNLSVEAFAKTICHLYSKPYRRSYRTALSDTFDVYLSIVREVDARVASELGHDEPNYRVLHSCPSCSYELEGETELRFSRMFVIDGNNSLKRMKGFNGRTVADTRVFDKSDYYLSREYVDQYADEVKARRPSNVNRNPEIDNEDADEWEDVVHGDVRNPKPWTRITSFWRITRKPP</sequence>
<keyword evidence="2" id="KW-1185">Reference proteome</keyword>
<accession>A0AA38NV54</accession>
<dbReference type="Proteomes" id="UP001163846">
    <property type="component" value="Unassembled WGS sequence"/>
</dbReference>
<dbReference type="InterPro" id="IPR040521">
    <property type="entry name" value="KDZ"/>
</dbReference>
<evidence type="ECO:0000313" key="2">
    <source>
        <dbReference type="Proteomes" id="UP001163846"/>
    </source>
</evidence>
<dbReference type="AlphaFoldDB" id="A0AA38NV54"/>
<dbReference type="EMBL" id="MU807690">
    <property type="protein sequence ID" value="KAJ3831206.1"/>
    <property type="molecule type" value="Genomic_DNA"/>
</dbReference>
<name>A0AA38NV54_9AGAR</name>
<comment type="caution">
    <text evidence="1">The sequence shown here is derived from an EMBL/GenBank/DDBJ whole genome shotgun (WGS) entry which is preliminary data.</text>
</comment>
<dbReference type="Pfam" id="PF18758">
    <property type="entry name" value="KDZ"/>
    <property type="match status" value="1"/>
</dbReference>